<dbReference type="FunFam" id="3.40.50.720:FF:000084">
    <property type="entry name" value="Short-chain dehydrogenase reductase"/>
    <property type="match status" value="1"/>
</dbReference>
<comment type="similarity">
    <text evidence="1">Belongs to the short-chain dehydrogenases/reductases (SDR) family.</text>
</comment>
<reference evidence="4" key="2">
    <citation type="submission" date="2020-09" db="EMBL/GenBank/DDBJ databases">
        <authorList>
            <person name="Sun Q."/>
            <person name="Kim S."/>
        </authorList>
    </citation>
    <scope>NUCLEOTIDE SEQUENCE</scope>
    <source>
        <strain evidence="4">KCTC 42651</strain>
    </source>
</reference>
<sequence length="254" mass="25691">MIDDLSGKAVLVTGASSGLGAAAAMAFGRHGAHVAVHYNRSVAGAETTAATVRAAGGEAIVLQADVRDTGAVEGLVEATVQAFGGIDVLVNNAGDLLGRHTVEDVVDDFVLDVFRVNALSVVAACRAAVPAMRARGGGAIVNLSSVAARTGGSSGTMFYAASKAYVASITRSMAREYAAEGIRVNAVAPGVITTPIHDRFTPPAVMSQLAATVPMKRLGGADEVAGTILYLASRALSGYVTGETVEVNGGMWMG</sequence>
<gene>
    <name evidence="4" type="ORF">GCM10017083_36510</name>
</gene>
<dbReference type="PRINTS" id="PR00080">
    <property type="entry name" value="SDRFAMILY"/>
</dbReference>
<dbReference type="PROSITE" id="PS00061">
    <property type="entry name" value="ADH_SHORT"/>
    <property type="match status" value="1"/>
</dbReference>
<dbReference type="InterPro" id="IPR002347">
    <property type="entry name" value="SDR_fam"/>
</dbReference>
<evidence type="ECO:0000256" key="1">
    <source>
        <dbReference type="ARBA" id="ARBA00006484"/>
    </source>
</evidence>
<reference evidence="4" key="1">
    <citation type="journal article" date="2014" name="Int. J. Syst. Evol. Microbiol.">
        <title>Complete genome sequence of Corynebacterium casei LMG S-19264T (=DSM 44701T), isolated from a smear-ripened cheese.</title>
        <authorList>
            <consortium name="US DOE Joint Genome Institute (JGI-PGF)"/>
            <person name="Walter F."/>
            <person name="Albersmeier A."/>
            <person name="Kalinowski J."/>
            <person name="Ruckert C."/>
        </authorList>
    </citation>
    <scope>NUCLEOTIDE SEQUENCE</scope>
    <source>
        <strain evidence="4">KCTC 42651</strain>
    </source>
</reference>
<dbReference type="SUPFAM" id="SSF51735">
    <property type="entry name" value="NAD(P)-binding Rossmann-fold domains"/>
    <property type="match status" value="1"/>
</dbReference>
<dbReference type="Gene3D" id="3.40.50.720">
    <property type="entry name" value="NAD(P)-binding Rossmann-like Domain"/>
    <property type="match status" value="1"/>
</dbReference>
<protein>
    <submittedName>
        <fullName evidence="4">Oxidoreductase</fullName>
    </submittedName>
</protein>
<dbReference type="InterPro" id="IPR057326">
    <property type="entry name" value="KR_dom"/>
</dbReference>
<keyword evidence="2" id="KW-0560">Oxidoreductase</keyword>
<name>A0A918XUP0_9PROT</name>
<dbReference type="RefSeq" id="WP_229837370.1">
    <property type="nucleotide sequence ID" value="NZ_BMZS01000009.1"/>
</dbReference>
<comment type="caution">
    <text evidence="4">The sequence shown here is derived from an EMBL/GenBank/DDBJ whole genome shotgun (WGS) entry which is preliminary data.</text>
</comment>
<dbReference type="EMBL" id="BMZS01000009">
    <property type="protein sequence ID" value="GHD56478.1"/>
    <property type="molecule type" value="Genomic_DNA"/>
</dbReference>
<dbReference type="Proteomes" id="UP000630353">
    <property type="component" value="Unassembled WGS sequence"/>
</dbReference>
<accession>A0A918XUP0</accession>
<evidence type="ECO:0000259" key="3">
    <source>
        <dbReference type="SMART" id="SM00822"/>
    </source>
</evidence>
<proteinExistence type="inferred from homology"/>
<dbReference type="PANTHER" id="PTHR43639:SF1">
    <property type="entry name" value="SHORT-CHAIN DEHYDROGENASE_REDUCTASE FAMILY PROTEIN"/>
    <property type="match status" value="1"/>
</dbReference>
<feature type="domain" description="Ketoreductase" evidence="3">
    <location>
        <begin position="8"/>
        <end position="190"/>
    </location>
</feature>
<dbReference type="InterPro" id="IPR036291">
    <property type="entry name" value="NAD(P)-bd_dom_sf"/>
</dbReference>
<dbReference type="AlphaFoldDB" id="A0A918XUP0"/>
<organism evidence="4 5">
    <name type="scientific">Thalassobaculum fulvum</name>
    <dbReference type="NCBI Taxonomy" id="1633335"/>
    <lineage>
        <taxon>Bacteria</taxon>
        <taxon>Pseudomonadati</taxon>
        <taxon>Pseudomonadota</taxon>
        <taxon>Alphaproteobacteria</taxon>
        <taxon>Rhodospirillales</taxon>
        <taxon>Thalassobaculaceae</taxon>
        <taxon>Thalassobaculum</taxon>
    </lineage>
</organism>
<evidence type="ECO:0000313" key="4">
    <source>
        <dbReference type="EMBL" id="GHD56478.1"/>
    </source>
</evidence>
<dbReference type="Pfam" id="PF13561">
    <property type="entry name" value="adh_short_C2"/>
    <property type="match status" value="1"/>
</dbReference>
<dbReference type="PRINTS" id="PR00081">
    <property type="entry name" value="GDHRDH"/>
</dbReference>
<evidence type="ECO:0000313" key="5">
    <source>
        <dbReference type="Proteomes" id="UP000630353"/>
    </source>
</evidence>
<evidence type="ECO:0000256" key="2">
    <source>
        <dbReference type="ARBA" id="ARBA00023002"/>
    </source>
</evidence>
<dbReference type="SMART" id="SM00822">
    <property type="entry name" value="PKS_KR"/>
    <property type="match status" value="1"/>
</dbReference>
<dbReference type="InterPro" id="IPR020904">
    <property type="entry name" value="Sc_DH/Rdtase_CS"/>
</dbReference>
<dbReference type="GO" id="GO:0016491">
    <property type="term" value="F:oxidoreductase activity"/>
    <property type="evidence" value="ECO:0007669"/>
    <property type="project" value="UniProtKB-KW"/>
</dbReference>
<keyword evidence="5" id="KW-1185">Reference proteome</keyword>
<dbReference type="PANTHER" id="PTHR43639">
    <property type="entry name" value="OXIDOREDUCTASE, SHORT-CHAIN DEHYDROGENASE/REDUCTASE FAMILY (AFU_ORTHOLOGUE AFUA_5G02870)"/>
    <property type="match status" value="1"/>
</dbReference>